<dbReference type="Proteomes" id="UP000070456">
    <property type="component" value="Unassembled WGS sequence"/>
</dbReference>
<accession>A0A140L0A9</accession>
<dbReference type="Pfam" id="PF12822">
    <property type="entry name" value="ECF_trnsprt"/>
    <property type="match status" value="1"/>
</dbReference>
<dbReference type="EMBL" id="LOEE01000070">
    <property type="protein sequence ID" value="KXG73984.1"/>
    <property type="molecule type" value="Genomic_DNA"/>
</dbReference>
<feature type="transmembrane region" description="Helical" evidence="1">
    <location>
        <begin position="20"/>
        <end position="43"/>
    </location>
</feature>
<sequence length="175" mass="18534">MKRNLKTRPFLTLRQMTTAGLLSAIAIALSMTPLGYIPIPWLVGVNATTMHIPVIIASIVSGPIVGLIVGTIFGISSFLRANHPFFANPVIAILPRMLIGITAYYAFQWSKSSVVAAIAGTLTNTIGVLTLIFAFGYLPLKVVLGIAGINGTAEVIVSALIVGAVVKAFQRAYRP</sequence>
<comment type="caution">
    <text evidence="2">The sequence shown here is derived from an EMBL/GenBank/DDBJ whole genome shotgun (WGS) entry which is preliminary data.</text>
</comment>
<feature type="transmembrane region" description="Helical" evidence="1">
    <location>
        <begin position="55"/>
        <end position="79"/>
    </location>
</feature>
<proteinExistence type="predicted"/>
<dbReference type="PATRIC" id="fig|520762.4.peg.3024"/>
<organism evidence="2 3">
    <name type="scientific">Thermotalea metallivorans</name>
    <dbReference type="NCBI Taxonomy" id="520762"/>
    <lineage>
        <taxon>Bacteria</taxon>
        <taxon>Bacillati</taxon>
        <taxon>Bacillota</taxon>
        <taxon>Clostridia</taxon>
        <taxon>Peptostreptococcales</taxon>
        <taxon>Thermotaleaceae</taxon>
        <taxon>Thermotalea</taxon>
    </lineage>
</organism>
<dbReference type="GO" id="GO:0022857">
    <property type="term" value="F:transmembrane transporter activity"/>
    <property type="evidence" value="ECO:0007669"/>
    <property type="project" value="InterPro"/>
</dbReference>
<feature type="transmembrane region" description="Helical" evidence="1">
    <location>
        <begin position="144"/>
        <end position="166"/>
    </location>
</feature>
<dbReference type="RefSeq" id="WP_330382095.1">
    <property type="nucleotide sequence ID" value="NZ_LOEE01000070.1"/>
</dbReference>
<protein>
    <submittedName>
        <fullName evidence="2">Pantothenic acid transporter PanT</fullName>
    </submittedName>
</protein>
<keyword evidence="1" id="KW-1133">Transmembrane helix</keyword>
<evidence type="ECO:0000256" key="1">
    <source>
        <dbReference type="SAM" id="Phobius"/>
    </source>
</evidence>
<reference evidence="2 3" key="1">
    <citation type="submission" date="2015-12" db="EMBL/GenBank/DDBJ databases">
        <title>Draft genome sequence of the thermoanaerobe Thermotalea metallivorans, an isolate from the runoff channel of the Great Artesian Basin, Australia.</title>
        <authorList>
            <person name="Patel B.K."/>
        </authorList>
    </citation>
    <scope>NUCLEOTIDE SEQUENCE [LARGE SCALE GENOMIC DNA]</scope>
    <source>
        <strain evidence="2 3">B2-1</strain>
    </source>
</reference>
<keyword evidence="1" id="KW-0472">Membrane</keyword>
<evidence type="ECO:0000313" key="3">
    <source>
        <dbReference type="Proteomes" id="UP000070456"/>
    </source>
</evidence>
<keyword evidence="1" id="KW-0812">Transmembrane</keyword>
<feature type="transmembrane region" description="Helical" evidence="1">
    <location>
        <begin position="85"/>
        <end position="107"/>
    </location>
</feature>
<dbReference type="AlphaFoldDB" id="A0A140L0A9"/>
<name>A0A140L0A9_9FIRM</name>
<dbReference type="Gene3D" id="1.10.1760.20">
    <property type="match status" value="1"/>
</dbReference>
<feature type="transmembrane region" description="Helical" evidence="1">
    <location>
        <begin position="114"/>
        <end position="138"/>
    </location>
</feature>
<dbReference type="InterPro" id="IPR024529">
    <property type="entry name" value="ECF_trnsprt_substrate-spec"/>
</dbReference>
<dbReference type="STRING" id="520762.AN619_27410"/>
<evidence type="ECO:0000313" key="2">
    <source>
        <dbReference type="EMBL" id="KXG73984.1"/>
    </source>
</evidence>
<gene>
    <name evidence="2" type="primary">panT</name>
    <name evidence="2" type="ORF">AN619_27410</name>
</gene>
<keyword evidence="3" id="KW-1185">Reference proteome</keyword>